<evidence type="ECO:0000313" key="1">
    <source>
        <dbReference type="EMBL" id="NID12884.1"/>
    </source>
</evidence>
<dbReference type="Proteomes" id="UP000606008">
    <property type="component" value="Unassembled WGS sequence"/>
</dbReference>
<proteinExistence type="predicted"/>
<accession>A0ABX0QRT9</accession>
<protein>
    <submittedName>
        <fullName evidence="1">Uncharacterized protein</fullName>
    </submittedName>
</protein>
<reference evidence="1" key="1">
    <citation type="submission" date="2024-05" db="EMBL/GenBank/DDBJ databases">
        <authorList>
            <person name="Jung D.-H."/>
        </authorList>
    </citation>
    <scope>NUCLEOTIDE SEQUENCE</scope>
    <source>
        <strain evidence="1">JA-25</strain>
    </source>
</reference>
<comment type="caution">
    <text evidence="1">The sequence shown here is derived from an EMBL/GenBank/DDBJ whole genome shotgun (WGS) entry which is preliminary data.</text>
</comment>
<sequence>MLRLIVLICLLGSCRTQEPQPAPTYTNQVGMVHAKTTTRGGPLQYILEDGNESSATLRRYLVTNFPDSLRQYVLGWTYGAAVVFSGVTSLVLKPVVKPSAYDGTETDYELPTIELTAIRRKQQ</sequence>
<gene>
    <name evidence="1" type="ORF">F7231_22120</name>
</gene>
<dbReference type="RefSeq" id="WP_166693578.1">
    <property type="nucleotide sequence ID" value="NZ_WAEL01000009.1"/>
</dbReference>
<dbReference type="EMBL" id="WAEL01000009">
    <property type="protein sequence ID" value="NID12884.1"/>
    <property type="molecule type" value="Genomic_DNA"/>
</dbReference>
<organism evidence="1 2">
    <name type="scientific">Fibrivirga algicola</name>
    <dbReference type="NCBI Taxonomy" id="2950420"/>
    <lineage>
        <taxon>Bacteria</taxon>
        <taxon>Pseudomonadati</taxon>
        <taxon>Bacteroidota</taxon>
        <taxon>Cytophagia</taxon>
        <taxon>Cytophagales</taxon>
        <taxon>Spirosomataceae</taxon>
        <taxon>Fibrivirga</taxon>
    </lineage>
</organism>
<keyword evidence="2" id="KW-1185">Reference proteome</keyword>
<name>A0ABX0QRT9_9BACT</name>
<evidence type="ECO:0000313" key="2">
    <source>
        <dbReference type="Proteomes" id="UP000606008"/>
    </source>
</evidence>